<dbReference type="GO" id="GO:0005794">
    <property type="term" value="C:Golgi apparatus"/>
    <property type="evidence" value="ECO:0007669"/>
    <property type="project" value="TreeGrafter"/>
</dbReference>
<feature type="region of interest" description="Disordered" evidence="7">
    <location>
        <begin position="192"/>
        <end position="213"/>
    </location>
</feature>
<dbReference type="GO" id="GO:0031902">
    <property type="term" value="C:late endosome membrane"/>
    <property type="evidence" value="ECO:0007669"/>
    <property type="project" value="TreeGrafter"/>
</dbReference>
<evidence type="ECO:0000313" key="10">
    <source>
        <dbReference type="Proteomes" id="UP000195521"/>
    </source>
</evidence>
<dbReference type="PANTHER" id="PTHR21230:SF1">
    <property type="entry name" value="GOLGI SNAP RECEPTOR COMPLEX MEMBER 2"/>
    <property type="match status" value="1"/>
</dbReference>
<name>A0A1Y1JLF9_PLAGO</name>
<proteinExistence type="predicted"/>
<keyword evidence="4" id="KW-0653">Protein transport</keyword>
<dbReference type="OrthoDB" id="158360at2759"/>
<dbReference type="GO" id="GO:0012507">
    <property type="term" value="C:ER to Golgi transport vesicle membrane"/>
    <property type="evidence" value="ECO:0007669"/>
    <property type="project" value="TreeGrafter"/>
</dbReference>
<evidence type="ECO:0000256" key="6">
    <source>
        <dbReference type="ARBA" id="ARBA00023136"/>
    </source>
</evidence>
<accession>A0A1Y1JLF9</accession>
<keyword evidence="5 8" id="KW-1133">Transmembrane helix</keyword>
<dbReference type="Proteomes" id="UP000195521">
    <property type="component" value="Unassembled WGS sequence"/>
</dbReference>
<evidence type="ECO:0000313" key="9">
    <source>
        <dbReference type="EMBL" id="GAW80884.1"/>
    </source>
</evidence>
<organism evidence="9 10">
    <name type="scientific">Plasmodium gonderi</name>
    <dbReference type="NCBI Taxonomy" id="77519"/>
    <lineage>
        <taxon>Eukaryota</taxon>
        <taxon>Sar</taxon>
        <taxon>Alveolata</taxon>
        <taxon>Apicomplexa</taxon>
        <taxon>Aconoidasida</taxon>
        <taxon>Haemosporida</taxon>
        <taxon>Plasmodiidae</taxon>
        <taxon>Plasmodium</taxon>
        <taxon>Plasmodium (Plasmodium)</taxon>
    </lineage>
</organism>
<gene>
    <name evidence="9" type="ORF">PGO_090830</name>
</gene>
<sequence>MNPKYTAVMDDELRNSVEFVRNDYANGVESKRVPNYRNYDSNINQVAYGNDENAAAYADKSLSSIYGKIVKIRKELEKSYNLFYSYNLIVSNEGENNNLHSNYSNMYKRNDALRINTNTKNNLTLNKINALTNSFFMNVETLKNTYSFVNANNMNSQTIKNHENVIWERRVETLTNEANSYIKTLDGIYKSNLNNSERNKQNEMKTNNSYKDSRKNKKIYGADSTIGYLHNEKEILKEVENNLNVFHVQGMSTLELIRKQNKFLKNIRKKVIDIYNYVGLSSSLTDAIKKTHKQNLIIVIVGMILCLFFFYLLFIHFSGLFFSHHFEFFFFFFYCLINRHL</sequence>
<feature type="transmembrane region" description="Helical" evidence="8">
    <location>
        <begin position="320"/>
        <end position="337"/>
    </location>
</feature>
<evidence type="ECO:0000256" key="5">
    <source>
        <dbReference type="ARBA" id="ARBA00022989"/>
    </source>
</evidence>
<dbReference type="RefSeq" id="XP_028543473.1">
    <property type="nucleotide sequence ID" value="XM_028687672.1"/>
</dbReference>
<evidence type="ECO:0000256" key="4">
    <source>
        <dbReference type="ARBA" id="ARBA00022927"/>
    </source>
</evidence>
<keyword evidence="6 8" id="KW-0472">Membrane</keyword>
<reference evidence="10" key="1">
    <citation type="submission" date="2017-04" db="EMBL/GenBank/DDBJ databases">
        <title>Plasmodium gonderi genome.</title>
        <authorList>
            <person name="Arisue N."/>
            <person name="Honma H."/>
            <person name="Kawai S."/>
            <person name="Tougan T."/>
            <person name="Tanabe K."/>
            <person name="Horii T."/>
        </authorList>
    </citation>
    <scope>NUCLEOTIDE SEQUENCE [LARGE SCALE GENOMIC DNA]</scope>
    <source>
        <strain evidence="10">ATCC 30045</strain>
    </source>
</reference>
<dbReference type="GO" id="GO:0006906">
    <property type="term" value="P:vesicle fusion"/>
    <property type="evidence" value="ECO:0007669"/>
    <property type="project" value="TreeGrafter"/>
</dbReference>
<evidence type="ECO:0000256" key="7">
    <source>
        <dbReference type="SAM" id="MobiDB-lite"/>
    </source>
</evidence>
<evidence type="ECO:0000256" key="3">
    <source>
        <dbReference type="ARBA" id="ARBA00022692"/>
    </source>
</evidence>
<evidence type="ECO:0000256" key="2">
    <source>
        <dbReference type="ARBA" id="ARBA00022448"/>
    </source>
</evidence>
<keyword evidence="10" id="KW-1185">Reference proteome</keyword>
<dbReference type="GO" id="GO:0015031">
    <property type="term" value="P:protein transport"/>
    <property type="evidence" value="ECO:0007669"/>
    <property type="project" value="UniProtKB-KW"/>
</dbReference>
<keyword evidence="2" id="KW-0813">Transport</keyword>
<evidence type="ECO:0008006" key="11">
    <source>
        <dbReference type="Google" id="ProtNLM"/>
    </source>
</evidence>
<dbReference type="AlphaFoldDB" id="A0A1Y1JLF9"/>
<comment type="caution">
    <text evidence="9">The sequence shown here is derived from an EMBL/GenBank/DDBJ whole genome shotgun (WGS) entry which is preliminary data.</text>
</comment>
<dbReference type="GO" id="GO:0005484">
    <property type="term" value="F:SNAP receptor activity"/>
    <property type="evidence" value="ECO:0007669"/>
    <property type="project" value="TreeGrafter"/>
</dbReference>
<evidence type="ECO:0000256" key="8">
    <source>
        <dbReference type="SAM" id="Phobius"/>
    </source>
</evidence>
<dbReference type="GO" id="GO:0005789">
    <property type="term" value="C:endoplasmic reticulum membrane"/>
    <property type="evidence" value="ECO:0007669"/>
    <property type="project" value="TreeGrafter"/>
</dbReference>
<protein>
    <recommendedName>
        <fullName evidence="11">SNARE protein</fullName>
    </recommendedName>
</protein>
<dbReference type="GO" id="GO:0000149">
    <property type="term" value="F:SNARE binding"/>
    <property type="evidence" value="ECO:0007669"/>
    <property type="project" value="TreeGrafter"/>
</dbReference>
<dbReference type="OMA" id="ENVIWER"/>
<dbReference type="GO" id="GO:0031201">
    <property type="term" value="C:SNARE complex"/>
    <property type="evidence" value="ECO:0007669"/>
    <property type="project" value="TreeGrafter"/>
</dbReference>
<keyword evidence="3 8" id="KW-0812">Transmembrane</keyword>
<dbReference type="PANTHER" id="PTHR21230">
    <property type="entry name" value="VESICLE TRANSPORT V-SNARE PROTEIN VTI1-RELATED"/>
    <property type="match status" value="1"/>
</dbReference>
<dbReference type="GeneID" id="39747602"/>
<dbReference type="EMBL" id="BDQF01000010">
    <property type="protein sequence ID" value="GAW80884.1"/>
    <property type="molecule type" value="Genomic_DNA"/>
</dbReference>
<comment type="subcellular location">
    <subcellularLocation>
        <location evidence="1">Membrane</location>
        <topology evidence="1">Single-pass type IV membrane protein</topology>
    </subcellularLocation>
</comment>
<feature type="transmembrane region" description="Helical" evidence="8">
    <location>
        <begin position="296"/>
        <end position="314"/>
    </location>
</feature>
<evidence type="ECO:0000256" key="1">
    <source>
        <dbReference type="ARBA" id="ARBA00004211"/>
    </source>
</evidence>